<reference evidence="1 2" key="1">
    <citation type="submission" date="2020-01" db="EMBL/GenBank/DDBJ databases">
        <title>Rhizobium genotypes associated with high levels of biological nitrogen fixation by grain legumes in a temperate-maritime cropping system.</title>
        <authorList>
            <person name="Maluk M."/>
            <person name="Francesc Ferrando Molina F."/>
            <person name="Lopez Del Egido L."/>
            <person name="Lafos M."/>
            <person name="Langarica-Fuentes A."/>
            <person name="Gebre Yohannes G."/>
            <person name="Young M.W."/>
            <person name="Martin P."/>
            <person name="Gantlett R."/>
            <person name="Kenicer G."/>
            <person name="Hawes C."/>
            <person name="Begg G.S."/>
            <person name="Quilliam R.S."/>
            <person name="Squire G.R."/>
            <person name="Poole P.S."/>
            <person name="Young P.W."/>
            <person name="Iannetta P.M."/>
            <person name="James E.K."/>
        </authorList>
    </citation>
    <scope>NUCLEOTIDE SEQUENCE [LARGE SCALE GENOMIC DNA]</scope>
    <source>
        <strain evidence="1 2">JHI944</strain>
    </source>
</reference>
<keyword evidence="1" id="KW-0762">Sugar transport</keyword>
<organism evidence="1 2">
    <name type="scientific">Rhizobium leguminosarum</name>
    <dbReference type="NCBI Taxonomy" id="384"/>
    <lineage>
        <taxon>Bacteria</taxon>
        <taxon>Pseudomonadati</taxon>
        <taxon>Pseudomonadota</taxon>
        <taxon>Alphaproteobacteria</taxon>
        <taxon>Hyphomicrobiales</taxon>
        <taxon>Rhizobiaceae</taxon>
        <taxon>Rhizobium/Agrobacterium group</taxon>
        <taxon>Rhizobium</taxon>
    </lineage>
</organism>
<sequence>PVKLILVAGFALLSLQGVSELVKRIAALTGHITIDTTYEKPLQ</sequence>
<keyword evidence="1" id="KW-0813">Transport</keyword>
<gene>
    <name evidence="1" type="ORF">GUK36_43385</name>
</gene>
<name>A0A6P0DWN1_RHILE</name>
<dbReference type="Proteomes" id="UP000471409">
    <property type="component" value="Unassembled WGS sequence"/>
</dbReference>
<feature type="non-terminal residue" evidence="1">
    <location>
        <position position="1"/>
    </location>
</feature>
<comment type="caution">
    <text evidence="1">The sequence shown here is derived from an EMBL/GenBank/DDBJ whole genome shotgun (WGS) entry which is preliminary data.</text>
</comment>
<accession>A0A6P0DWN1</accession>
<evidence type="ECO:0000313" key="1">
    <source>
        <dbReference type="EMBL" id="NEK56071.1"/>
    </source>
</evidence>
<evidence type="ECO:0000313" key="2">
    <source>
        <dbReference type="Proteomes" id="UP000471409"/>
    </source>
</evidence>
<protein>
    <submittedName>
        <fullName evidence="1">Sugar transporter</fullName>
    </submittedName>
</protein>
<dbReference type="EMBL" id="WXXP01001177">
    <property type="protein sequence ID" value="NEK56071.1"/>
    <property type="molecule type" value="Genomic_DNA"/>
</dbReference>
<proteinExistence type="predicted"/>
<dbReference type="AlphaFoldDB" id="A0A6P0DWN1"/>